<feature type="compositionally biased region" description="Polar residues" evidence="5">
    <location>
        <begin position="352"/>
        <end position="367"/>
    </location>
</feature>
<keyword evidence="3" id="KW-0378">Hydrolase</keyword>
<evidence type="ECO:0000256" key="2">
    <source>
        <dbReference type="ARBA" id="ARBA00022670"/>
    </source>
</evidence>
<dbReference type="PANTHER" id="PTHR46468">
    <property type="entry name" value="SENTRIN-SPECIFIC PROTEASE 8"/>
    <property type="match status" value="1"/>
</dbReference>
<comment type="similarity">
    <text evidence="1">Belongs to the peptidase C48 family.</text>
</comment>
<dbReference type="GO" id="GO:0000338">
    <property type="term" value="P:protein deneddylation"/>
    <property type="evidence" value="ECO:0007669"/>
    <property type="project" value="UniProtKB-ARBA"/>
</dbReference>
<evidence type="ECO:0000256" key="3">
    <source>
        <dbReference type="ARBA" id="ARBA00022801"/>
    </source>
</evidence>
<proteinExistence type="inferred from homology"/>
<dbReference type="SUPFAM" id="SSF54001">
    <property type="entry name" value="Cysteine proteinases"/>
    <property type="match status" value="1"/>
</dbReference>
<evidence type="ECO:0000256" key="4">
    <source>
        <dbReference type="ARBA" id="ARBA00022807"/>
    </source>
</evidence>
<dbReference type="FunFam" id="3.40.395.10:FF:000008">
    <property type="entry name" value="Ulp1 protease family protein"/>
    <property type="match status" value="1"/>
</dbReference>
<protein>
    <submittedName>
        <fullName evidence="6">Uncharacterized protein</fullName>
    </submittedName>
</protein>
<keyword evidence="2" id="KW-0645">Protease</keyword>
<feature type="region of interest" description="Disordered" evidence="5">
    <location>
        <begin position="1"/>
        <end position="52"/>
    </location>
</feature>
<dbReference type="Gene3D" id="3.40.395.10">
    <property type="entry name" value="Adenoviral Proteinase, Chain A"/>
    <property type="match status" value="1"/>
</dbReference>
<dbReference type="EMBL" id="CP034209">
    <property type="protein sequence ID" value="QBZ64024.1"/>
    <property type="molecule type" value="Genomic_DNA"/>
</dbReference>
<gene>
    <name evidence="6" type="ORF">PoMZ_05715</name>
</gene>
<dbReference type="InterPro" id="IPR038765">
    <property type="entry name" value="Papain-like_cys_pep_sf"/>
</dbReference>
<dbReference type="GO" id="GO:0008234">
    <property type="term" value="F:cysteine-type peptidase activity"/>
    <property type="evidence" value="ECO:0007669"/>
    <property type="project" value="UniProtKB-KW"/>
</dbReference>
<dbReference type="InterPro" id="IPR044613">
    <property type="entry name" value="Nep1/2-like"/>
</dbReference>
<dbReference type="GO" id="GO:0006508">
    <property type="term" value="P:proteolysis"/>
    <property type="evidence" value="ECO:0007669"/>
    <property type="project" value="UniProtKB-KW"/>
</dbReference>
<evidence type="ECO:0000256" key="5">
    <source>
        <dbReference type="SAM" id="MobiDB-lite"/>
    </source>
</evidence>
<organism evidence="6 7">
    <name type="scientific">Pyricularia oryzae</name>
    <name type="common">Rice blast fungus</name>
    <name type="synonym">Magnaporthe oryzae</name>
    <dbReference type="NCBI Taxonomy" id="318829"/>
    <lineage>
        <taxon>Eukaryota</taxon>
        <taxon>Fungi</taxon>
        <taxon>Dikarya</taxon>
        <taxon>Ascomycota</taxon>
        <taxon>Pezizomycotina</taxon>
        <taxon>Sordariomycetes</taxon>
        <taxon>Sordariomycetidae</taxon>
        <taxon>Magnaporthales</taxon>
        <taxon>Pyriculariaceae</taxon>
        <taxon>Pyricularia</taxon>
    </lineage>
</organism>
<dbReference type="InterPro" id="IPR003653">
    <property type="entry name" value="Peptidase_C48_C"/>
</dbReference>
<evidence type="ECO:0000313" key="7">
    <source>
        <dbReference type="Proteomes" id="UP000294847"/>
    </source>
</evidence>
<evidence type="ECO:0000256" key="1">
    <source>
        <dbReference type="ARBA" id="ARBA00005234"/>
    </source>
</evidence>
<sequence>MPSWSTSRLNLPRRLGETVSSPSDSNSKACSTGRSRRRNAPDVRSPLKQYRPAASEALKGSLSVGPVAMQKMSFDRRPSHKVRKGLFNSRFGGGSGSGYNKKRVEKQYHKRSARFSRRSSPNSFAQLSPHNGYLTYHGVNLLNSDVRALKDDWLTDTNIAFWEEYIEHEILPKYPQARVALMRPVLVALMVQAQRLKDIADALPDFRHETHIFLPISDSINAGRRADTGSHWSLLLVSKLDGVAFHYDSLNDHNDAHARAAVDRLSRHLRQPLRFYRIIDMPQQANSSDCGVFVCILMRHLLVKKLLNANAKEKVAMGLSGKQIDAHGGRKEMIKIIEQLRKEGERRRSTGALPTSFRSGNSPPYID</sequence>
<reference evidence="6 7" key="1">
    <citation type="journal article" date="2019" name="Mol. Biol. Evol.">
        <title>Blast fungal genomes show frequent chromosomal changes, gene gains and losses, and effector gene turnover.</title>
        <authorList>
            <person name="Gomez Luciano L.B."/>
            <person name="Jason Tsai I."/>
            <person name="Chuma I."/>
            <person name="Tosa Y."/>
            <person name="Chen Y.H."/>
            <person name="Li J.Y."/>
            <person name="Li M.Y."/>
            <person name="Jade Lu M.Y."/>
            <person name="Nakayashiki H."/>
            <person name="Li W.H."/>
        </authorList>
    </citation>
    <scope>NUCLEOTIDE SEQUENCE [LARGE SCALE GENOMIC DNA]</scope>
    <source>
        <strain evidence="6">MZ5-1-6</strain>
    </source>
</reference>
<evidence type="ECO:0000313" key="6">
    <source>
        <dbReference type="EMBL" id="QBZ64024.1"/>
    </source>
</evidence>
<name>A0A4P7NNX5_PYROR</name>
<dbReference type="GO" id="GO:0019784">
    <property type="term" value="F:deNEDDylase activity"/>
    <property type="evidence" value="ECO:0007669"/>
    <property type="project" value="InterPro"/>
</dbReference>
<dbReference type="PANTHER" id="PTHR46468:SF1">
    <property type="entry name" value="SENTRIN-SPECIFIC PROTEASE 8"/>
    <property type="match status" value="1"/>
</dbReference>
<accession>A0A4P7NNX5</accession>
<keyword evidence="4" id="KW-0788">Thiol protease</keyword>
<dbReference type="Pfam" id="PF02902">
    <property type="entry name" value="Peptidase_C48"/>
    <property type="match status" value="1"/>
</dbReference>
<feature type="compositionally biased region" description="Polar residues" evidence="5">
    <location>
        <begin position="18"/>
        <end position="33"/>
    </location>
</feature>
<dbReference type="PROSITE" id="PS50600">
    <property type="entry name" value="ULP_PROTEASE"/>
    <property type="match status" value="1"/>
</dbReference>
<dbReference type="Proteomes" id="UP000294847">
    <property type="component" value="Chromosome 6"/>
</dbReference>
<feature type="region of interest" description="Disordered" evidence="5">
    <location>
        <begin position="341"/>
        <end position="367"/>
    </location>
</feature>
<dbReference type="AlphaFoldDB" id="A0A4P7NNX5"/>